<dbReference type="Gene3D" id="3.40.50.300">
    <property type="entry name" value="P-loop containing nucleotide triphosphate hydrolases"/>
    <property type="match status" value="1"/>
</dbReference>
<dbReference type="GO" id="GO:0043139">
    <property type="term" value="F:5'-3' DNA helicase activity"/>
    <property type="evidence" value="ECO:0007669"/>
    <property type="project" value="UniProtKB-EC"/>
</dbReference>
<comment type="catalytic activity">
    <reaction evidence="1">
        <text>ATP + H2O = ADP + phosphate + H(+)</text>
        <dbReference type="Rhea" id="RHEA:13065"/>
        <dbReference type="ChEBI" id="CHEBI:15377"/>
        <dbReference type="ChEBI" id="CHEBI:15378"/>
        <dbReference type="ChEBI" id="CHEBI:30616"/>
        <dbReference type="ChEBI" id="CHEBI:43474"/>
        <dbReference type="ChEBI" id="CHEBI:456216"/>
        <dbReference type="EC" id="5.6.2.3"/>
    </reaction>
</comment>
<dbReference type="EC" id="5.6.2.3" evidence="1"/>
<keyword evidence="1" id="KW-0347">Helicase</keyword>
<dbReference type="InterPro" id="IPR049163">
    <property type="entry name" value="Pif1-like_2B_dom"/>
</dbReference>
<keyword evidence="1" id="KW-0227">DNA damage</keyword>
<dbReference type="GO" id="GO:0016887">
    <property type="term" value="F:ATP hydrolysis activity"/>
    <property type="evidence" value="ECO:0007669"/>
    <property type="project" value="RHEA"/>
</dbReference>
<dbReference type="InterPro" id="IPR027417">
    <property type="entry name" value="P-loop_NTPase"/>
</dbReference>
<keyword evidence="1" id="KW-0233">DNA recombination</keyword>
<name>A0A397ZIX7_BRACM</name>
<evidence type="ECO:0000259" key="4">
    <source>
        <dbReference type="Pfam" id="PF21530"/>
    </source>
</evidence>
<dbReference type="Pfam" id="PF14214">
    <property type="entry name" value="Helitron_like_N"/>
    <property type="match status" value="1"/>
</dbReference>
<dbReference type="PANTHER" id="PTHR10492:SF101">
    <property type="entry name" value="ATP-DEPENDENT DNA HELICASE"/>
    <property type="match status" value="1"/>
</dbReference>
<dbReference type="GO" id="GO:0006310">
    <property type="term" value="P:DNA recombination"/>
    <property type="evidence" value="ECO:0007669"/>
    <property type="project" value="UniProtKB-KW"/>
</dbReference>
<dbReference type="EMBL" id="CM010631">
    <property type="protein sequence ID" value="RID65587.1"/>
    <property type="molecule type" value="Genomic_DNA"/>
</dbReference>
<proteinExistence type="inferred from homology"/>
<gene>
    <name evidence="5" type="ORF">BRARA_D00772</name>
</gene>
<dbReference type="PANTHER" id="PTHR10492">
    <property type="match status" value="1"/>
</dbReference>
<dbReference type="Proteomes" id="UP000264353">
    <property type="component" value="Chromosome A4"/>
</dbReference>
<accession>A0A397ZIX7</accession>
<dbReference type="GO" id="GO:0006281">
    <property type="term" value="P:DNA repair"/>
    <property type="evidence" value="ECO:0007669"/>
    <property type="project" value="UniProtKB-KW"/>
</dbReference>
<evidence type="ECO:0000313" key="5">
    <source>
        <dbReference type="EMBL" id="RID65587.1"/>
    </source>
</evidence>
<dbReference type="InterPro" id="IPR010285">
    <property type="entry name" value="DNA_helicase_pif1-like_DEAD"/>
</dbReference>
<evidence type="ECO:0000256" key="1">
    <source>
        <dbReference type="RuleBase" id="RU363044"/>
    </source>
</evidence>
<comment type="cofactor">
    <cofactor evidence="1">
        <name>Mg(2+)</name>
        <dbReference type="ChEBI" id="CHEBI:18420"/>
    </cofactor>
</comment>
<reference evidence="5 6" key="1">
    <citation type="submission" date="2018-06" db="EMBL/GenBank/DDBJ databases">
        <title>WGS assembly of Brassica rapa FPsc.</title>
        <authorList>
            <person name="Bowman J."/>
            <person name="Kohchi T."/>
            <person name="Yamato K."/>
            <person name="Jenkins J."/>
            <person name="Shu S."/>
            <person name="Ishizaki K."/>
            <person name="Yamaoka S."/>
            <person name="Nishihama R."/>
            <person name="Nakamura Y."/>
            <person name="Berger F."/>
            <person name="Adam C."/>
            <person name="Aki S."/>
            <person name="Althoff F."/>
            <person name="Araki T."/>
            <person name="Arteaga-Vazquez M."/>
            <person name="Balasubrmanian S."/>
            <person name="Bauer D."/>
            <person name="Boehm C."/>
            <person name="Briginshaw L."/>
            <person name="Caballero-Perez J."/>
            <person name="Catarino B."/>
            <person name="Chen F."/>
            <person name="Chiyoda S."/>
            <person name="Chovatia M."/>
            <person name="Davies K."/>
            <person name="Delmans M."/>
            <person name="Demura T."/>
            <person name="Dierschke T."/>
            <person name="Dolan L."/>
            <person name="Dorantes-Acosta A."/>
            <person name="Eklund D."/>
            <person name="Florent S."/>
            <person name="Flores-Sandoval E."/>
            <person name="Fujiyama A."/>
            <person name="Fukuzawa H."/>
            <person name="Galik B."/>
            <person name="Grimanelli D."/>
            <person name="Grimwood J."/>
            <person name="Grossniklaus U."/>
            <person name="Hamada T."/>
            <person name="Haseloff J."/>
            <person name="Hetherington A."/>
            <person name="Higo A."/>
            <person name="Hirakawa Y."/>
            <person name="Hundley H."/>
            <person name="Ikeda Y."/>
            <person name="Inoue K."/>
            <person name="Inoue S."/>
            <person name="Ishida S."/>
            <person name="Jia Q."/>
            <person name="Kakita M."/>
            <person name="Kanazawa T."/>
            <person name="Kawai Y."/>
            <person name="Kawashima T."/>
            <person name="Kennedy M."/>
            <person name="Kinose K."/>
            <person name="Kinoshita T."/>
            <person name="Kohara Y."/>
            <person name="Koide E."/>
            <person name="Komatsu K."/>
            <person name="Kopischke S."/>
            <person name="Kubo M."/>
            <person name="Kyozuka J."/>
            <person name="Lagercrantz U."/>
            <person name="Lin S."/>
            <person name="Lindquist E."/>
            <person name="Lipzen A."/>
            <person name="Lu C."/>
            <person name="Luna E."/>
            <person name="Martienssen R."/>
            <person name="Minamino N."/>
            <person name="Mizutani M."/>
            <person name="Mizutani M."/>
            <person name="Mochizuki N."/>
            <person name="Monte I."/>
            <person name="Mosher R."/>
            <person name="Nagasaki H."/>
            <person name="Nakagami H."/>
            <person name="Naramoto S."/>
            <person name="Nishitani K."/>
            <person name="Ohtani M."/>
            <person name="Okamoto T."/>
            <person name="Okumura M."/>
            <person name="Phillips J."/>
            <person name="Pollak B."/>
            <person name="Reinders A."/>
            <person name="Roevekamp M."/>
            <person name="Sano R."/>
            <person name="Sawa S."/>
            <person name="Schmid M."/>
            <person name="Shirakawa M."/>
            <person name="Solano R."/>
            <person name="Spunde A."/>
            <person name="Suetsugu N."/>
            <person name="Sugano S."/>
            <person name="Sugiyama A."/>
            <person name="Sun R."/>
            <person name="Suzuki Y."/>
            <person name="Takenaka M."/>
            <person name="Takezawa D."/>
            <person name="Tomogane H."/>
            <person name="Tsuzuki M."/>
            <person name="Ueda T."/>
            <person name="Umeda M."/>
            <person name="Ward J."/>
            <person name="Watanabe Y."/>
            <person name="Yazaki K."/>
            <person name="Yokoyama R."/>
            <person name="Yoshitake Y."/>
            <person name="Yotsui I."/>
            <person name="Zachgo S."/>
            <person name="Schmutz J."/>
        </authorList>
    </citation>
    <scope>NUCLEOTIDE SEQUENCE [LARGE SCALE GENOMIC DNA]</scope>
    <source>
        <strain evidence="6">cv. B-3</strain>
    </source>
</reference>
<keyword evidence="1" id="KW-0547">Nucleotide-binding</keyword>
<comment type="similarity">
    <text evidence="1">Belongs to the helicase family.</text>
</comment>
<evidence type="ECO:0000259" key="2">
    <source>
        <dbReference type="Pfam" id="PF05970"/>
    </source>
</evidence>
<dbReference type="Pfam" id="PF05970">
    <property type="entry name" value="PIF1"/>
    <property type="match status" value="1"/>
</dbReference>
<evidence type="ECO:0000259" key="3">
    <source>
        <dbReference type="Pfam" id="PF14214"/>
    </source>
</evidence>
<organism evidence="5 6">
    <name type="scientific">Brassica campestris</name>
    <name type="common">Field mustard</name>
    <dbReference type="NCBI Taxonomy" id="3711"/>
    <lineage>
        <taxon>Eukaryota</taxon>
        <taxon>Viridiplantae</taxon>
        <taxon>Streptophyta</taxon>
        <taxon>Embryophyta</taxon>
        <taxon>Tracheophyta</taxon>
        <taxon>Spermatophyta</taxon>
        <taxon>Magnoliopsida</taxon>
        <taxon>eudicotyledons</taxon>
        <taxon>Gunneridae</taxon>
        <taxon>Pentapetalae</taxon>
        <taxon>rosids</taxon>
        <taxon>malvids</taxon>
        <taxon>Brassicales</taxon>
        <taxon>Brassicaceae</taxon>
        <taxon>Brassiceae</taxon>
        <taxon>Brassica</taxon>
    </lineage>
</organism>
<dbReference type="GO" id="GO:0005524">
    <property type="term" value="F:ATP binding"/>
    <property type="evidence" value="ECO:0007669"/>
    <property type="project" value="UniProtKB-KW"/>
</dbReference>
<dbReference type="FunFam" id="3.40.50.300:FF:002884">
    <property type="entry name" value="ATP-dependent DNA helicase"/>
    <property type="match status" value="1"/>
</dbReference>
<dbReference type="Pfam" id="PF21530">
    <property type="entry name" value="Pif1_2B_dom"/>
    <property type="match status" value="1"/>
</dbReference>
<dbReference type="InterPro" id="IPR025476">
    <property type="entry name" value="Helitron_helicase-like"/>
</dbReference>
<keyword evidence="1" id="KW-0378">Hydrolase</keyword>
<keyword evidence="1" id="KW-0234">DNA repair</keyword>
<evidence type="ECO:0000313" key="6">
    <source>
        <dbReference type="Proteomes" id="UP000264353"/>
    </source>
</evidence>
<feature type="domain" description="DNA helicase Pif1-like 2B" evidence="4">
    <location>
        <begin position="1227"/>
        <end position="1258"/>
    </location>
</feature>
<dbReference type="CDD" id="cd18809">
    <property type="entry name" value="SF1_C_RecD"/>
    <property type="match status" value="1"/>
</dbReference>
<protein>
    <recommendedName>
        <fullName evidence="1">ATP-dependent DNA helicase</fullName>
        <ecNumber evidence="1">5.6.2.3</ecNumber>
    </recommendedName>
</protein>
<dbReference type="GO" id="GO:0000723">
    <property type="term" value="P:telomere maintenance"/>
    <property type="evidence" value="ECO:0007669"/>
    <property type="project" value="InterPro"/>
</dbReference>
<dbReference type="SUPFAM" id="SSF52540">
    <property type="entry name" value="P-loop containing nucleoside triphosphate hydrolases"/>
    <property type="match status" value="2"/>
</dbReference>
<feature type="domain" description="Helitron helicase-like" evidence="3">
    <location>
        <begin position="263"/>
        <end position="445"/>
    </location>
</feature>
<feature type="domain" description="DNA helicase Pif1-like DEAD-box helicase" evidence="2">
    <location>
        <begin position="910"/>
        <end position="1130"/>
    </location>
</feature>
<keyword evidence="1" id="KW-0067">ATP-binding</keyword>
<sequence>MWYGERINNKKNTRKPKFALCCGQGQVQLPLIYFRDNIRQLNMVFSFTSLGGKCDRSVPKGCGPLKMFVLQGENYHLMGSLKPPPGNTAKFGQLYIVDTENEVTNRASIIGKYKTASETSKKETIRKQVIESLLKMLNEVNPYVHQFRSAKDRFDTNPEETFHMRIISSRAKDGRTYDTPTASEVAALILGDFNLDMDKRDIVLQEKQTGWLKRISEIHPSYLALQYPLIFTYGEDGFRLEIKKRETEATAKLKRQTISMRQWYAFRLQERENECHTLLHSKRLFQQFLVDSYTSIESNRLCYLRMNQKSLRSDTYDSIQQAGNAGKKDLHDQGERFLLPASFTGGPRYMKNNYMDAMAICKYFGFPDLFITFTCNPKWPEITRYLQKRNLIADDRPDIIGRIFKIKLDSLMIDLTDKELLGKTVSSMYTVEWQKRGLPHAHILLFMHPNSKFPTTDDIDKVIVAEIPDKDKEPELYDIIKDMMIHGPCGAVNMNSPCMLGSKTMYPKAYADVTTVNKEGFPVYRRREQPGRFVEKKGFKCDNRYVIPYNKDLSLRFRAHINVEWCNQTGSIKYLFKYINKGQDRVTIAVEPPEKGSADQNISTNGKLKEKKKNEIKDFFNCRYVSACEGAWRTFMFHIHYRSTPVERLQWHLEGKQIIIFKDDDTYEKVTSRKLIENTMFLGWFELNKVSAVARTLTLAEIPTRFTWNKKDKKFHDRKKGFSIGRINYAPREIEDAFYCRVLLNIVRGPTCYEDIKTFRGVEYPSYKETCFAMGLLEDDQEYIDDLKRASFTGSASYLRQAFVIMLMSKSLSKPEVVWEETWEFLAEDIEHKRRKLLHRPDLSLSDAEKKQYALIEIEKLLKSNGTSLEKWKSMPKPIPDIVNNNVLIMDELSYDREELESDLQRDIPKLTDEQKKIYDEITDAVFTKKGGVFFVYGFGGTGKTFLWRLLSAAVRVRSEICLNVASSGIASLLLPGGRTAHSRFGIPINPDEFSPCKLTQGTDKADLLKAASLIIWDEAPMMSKHCFESLDRSMLDIVGDKDKRPFGGKVVVFGGDFRQVLPVIHGAGRAEIVMAALNSSYLWKHVKVLQLTKNMRLLSNNLSAEESKDLQEFSQWILDIGDGKIGDGNDGESLIDIPEEFLILDAKDPIEAISSAVYGDATSLHQNNEAKFFQERAILCPTNDDVNMINQHMLDKLHGEEKIFLSSDSIDASDRFSVNDQALTPDFLNRIKASGLPNHSLRLKVGCPVMLLRNIDPITEMYDFMIKAKVITGEKEKIGRTVLIPRLSITPSDKKLPFKMRRRQLPISVAFAITINKSQGQTLSEVGIYLPRPVFSHGQLYVAISRVTSKKGLKILIVDSEGKPQRQTKNVVFREIFDNL</sequence>